<dbReference type="OMA" id="SSAFYMK"/>
<dbReference type="InParanoid" id="G0PIJ4"/>
<dbReference type="AlphaFoldDB" id="G0PIJ4"/>
<dbReference type="GO" id="GO:0045087">
    <property type="term" value="P:innate immune response"/>
    <property type="evidence" value="ECO:0007669"/>
    <property type="project" value="TreeGrafter"/>
</dbReference>
<dbReference type="OrthoDB" id="5900403at2759"/>
<keyword evidence="1" id="KW-0812">Transmembrane</keyword>
<dbReference type="Proteomes" id="UP000008068">
    <property type="component" value="Unassembled WGS sequence"/>
</dbReference>
<dbReference type="FunCoup" id="G0PIJ4">
    <property type="interactions" value="227"/>
</dbReference>
<gene>
    <name evidence="2" type="ORF">CAEBREN_22528</name>
</gene>
<evidence type="ECO:0000313" key="2">
    <source>
        <dbReference type="EMBL" id="EGT57745.1"/>
    </source>
</evidence>
<sequence length="129" mass="13821">MKGHGKNDSTVTVNTLRDARFTGMTGANIVGSLPAGGKVKIGEYDGDSHHEFSSTPNDFIMPWSAPAIGQTFQISSSDGTTGQFYVQYFVQQGTNTGTTPRHVETTTSSSGTVPIIISVLFLFYFYGAL</sequence>
<dbReference type="HOGENOM" id="CLU_1950693_0_0_1"/>
<keyword evidence="3" id="KW-1185">Reference proteome</keyword>
<keyword evidence="1" id="KW-1133">Transmembrane helix</keyword>
<dbReference type="EMBL" id="GL380575">
    <property type="protein sequence ID" value="EGT57745.1"/>
    <property type="molecule type" value="Genomic_DNA"/>
</dbReference>
<dbReference type="GO" id="GO:0045121">
    <property type="term" value="C:membrane raft"/>
    <property type="evidence" value="ECO:0007669"/>
    <property type="project" value="TreeGrafter"/>
</dbReference>
<dbReference type="PANTHER" id="PTHR21733">
    <property type="entry name" value="CUB_2 DOMAIN-CONTAINING PROTEIN-RELATED-RELATED"/>
    <property type="match status" value="1"/>
</dbReference>
<organism evidence="3">
    <name type="scientific">Caenorhabditis brenneri</name>
    <name type="common">Nematode worm</name>
    <dbReference type="NCBI Taxonomy" id="135651"/>
    <lineage>
        <taxon>Eukaryota</taxon>
        <taxon>Metazoa</taxon>
        <taxon>Ecdysozoa</taxon>
        <taxon>Nematoda</taxon>
        <taxon>Chromadorea</taxon>
        <taxon>Rhabditida</taxon>
        <taxon>Rhabditina</taxon>
        <taxon>Rhabditomorpha</taxon>
        <taxon>Rhabditoidea</taxon>
        <taxon>Rhabditidae</taxon>
        <taxon>Peloderinae</taxon>
        <taxon>Caenorhabditis</taxon>
    </lineage>
</organism>
<dbReference type="PANTHER" id="PTHR21733:SF4">
    <property type="entry name" value="DOWNSTREAM OF DAF-16 (REGULATED BY DAF-16)-RELATED"/>
    <property type="match status" value="1"/>
</dbReference>
<proteinExistence type="predicted"/>
<dbReference type="InterPro" id="IPR005071">
    <property type="entry name" value="Glycoprotein"/>
</dbReference>
<evidence type="ECO:0000313" key="3">
    <source>
        <dbReference type="Proteomes" id="UP000008068"/>
    </source>
</evidence>
<keyword evidence="1" id="KW-0472">Membrane</keyword>
<name>G0PIJ4_CAEBE</name>
<reference evidence="3" key="1">
    <citation type="submission" date="2011-07" db="EMBL/GenBank/DDBJ databases">
        <authorList>
            <consortium name="Caenorhabditis brenneri Sequencing and Analysis Consortium"/>
            <person name="Wilson R.K."/>
        </authorList>
    </citation>
    <scope>NUCLEOTIDE SEQUENCE [LARGE SCALE GENOMIC DNA]</scope>
    <source>
        <strain evidence="3">PB2801</strain>
    </source>
</reference>
<accession>G0PIJ4</accession>
<evidence type="ECO:0000256" key="1">
    <source>
        <dbReference type="SAM" id="Phobius"/>
    </source>
</evidence>
<protein>
    <submittedName>
        <fullName evidence="2">Uncharacterized protein</fullName>
    </submittedName>
</protein>
<dbReference type="Pfam" id="PF03409">
    <property type="entry name" value="Glycoprotein"/>
    <property type="match status" value="1"/>
</dbReference>
<feature type="transmembrane region" description="Helical" evidence="1">
    <location>
        <begin position="111"/>
        <end position="128"/>
    </location>
</feature>